<reference evidence="2" key="1">
    <citation type="submission" date="2016-11" db="UniProtKB">
        <authorList>
            <consortium name="WormBaseParasite"/>
        </authorList>
    </citation>
    <scope>IDENTIFICATION</scope>
</reference>
<name>A0A1I7UC54_9PELO</name>
<proteinExistence type="predicted"/>
<keyword evidence="1" id="KW-1185">Reference proteome</keyword>
<dbReference type="WBParaSite" id="Csp11.Scaffold629.g7842.t1">
    <property type="protein sequence ID" value="Csp11.Scaffold629.g7842.t1"/>
    <property type="gene ID" value="Csp11.Scaffold629.g7842"/>
</dbReference>
<evidence type="ECO:0000313" key="2">
    <source>
        <dbReference type="WBParaSite" id="Csp11.Scaffold629.g7842.t1"/>
    </source>
</evidence>
<evidence type="ECO:0000313" key="1">
    <source>
        <dbReference type="Proteomes" id="UP000095282"/>
    </source>
</evidence>
<dbReference type="Proteomes" id="UP000095282">
    <property type="component" value="Unplaced"/>
</dbReference>
<sequence>MMEVTHFETRRRYIRQRLASIRSTMLILINSLTRVAERMNERIQQRNLSTNQMIHLIDVSLEAGLKISSAAADMEHICLKHIEDYIQINNDEIIHLELSLISL</sequence>
<protein>
    <submittedName>
        <fullName evidence="2">DUF503 domain-containing protein</fullName>
    </submittedName>
</protein>
<accession>A0A1I7UC54</accession>
<organism evidence="1 2">
    <name type="scientific">Caenorhabditis tropicalis</name>
    <dbReference type="NCBI Taxonomy" id="1561998"/>
    <lineage>
        <taxon>Eukaryota</taxon>
        <taxon>Metazoa</taxon>
        <taxon>Ecdysozoa</taxon>
        <taxon>Nematoda</taxon>
        <taxon>Chromadorea</taxon>
        <taxon>Rhabditida</taxon>
        <taxon>Rhabditina</taxon>
        <taxon>Rhabditomorpha</taxon>
        <taxon>Rhabditoidea</taxon>
        <taxon>Rhabditidae</taxon>
        <taxon>Peloderinae</taxon>
        <taxon>Caenorhabditis</taxon>
    </lineage>
</organism>
<dbReference type="AlphaFoldDB" id="A0A1I7UC54"/>
<dbReference type="eggNOG" id="ENOG502TK97">
    <property type="taxonomic scope" value="Eukaryota"/>
</dbReference>